<organism evidence="15 16">
    <name type="scientific">Polarella glacialis</name>
    <name type="common">Dinoflagellate</name>
    <dbReference type="NCBI Taxonomy" id="89957"/>
    <lineage>
        <taxon>Eukaryota</taxon>
        <taxon>Sar</taxon>
        <taxon>Alveolata</taxon>
        <taxon>Dinophyceae</taxon>
        <taxon>Suessiales</taxon>
        <taxon>Suessiaceae</taxon>
        <taxon>Polarella</taxon>
    </lineage>
</organism>
<dbReference type="Gene3D" id="1.25.40.20">
    <property type="entry name" value="Ankyrin repeat-containing domain"/>
    <property type="match status" value="1"/>
</dbReference>
<evidence type="ECO:0000256" key="13">
    <source>
        <dbReference type="SAM" id="Phobius"/>
    </source>
</evidence>
<dbReference type="InterPro" id="IPR011990">
    <property type="entry name" value="TPR-like_helical_dom_sf"/>
</dbReference>
<dbReference type="InterPro" id="IPR052599">
    <property type="entry name" value="SLC43A_AATransporter"/>
</dbReference>
<feature type="region of interest" description="Disordered" evidence="12">
    <location>
        <begin position="198"/>
        <end position="228"/>
    </location>
</feature>
<evidence type="ECO:0000256" key="7">
    <source>
        <dbReference type="ARBA" id="ARBA00022989"/>
    </source>
</evidence>
<dbReference type="Gene3D" id="1.20.1250.20">
    <property type="entry name" value="MFS general substrate transporter like domains"/>
    <property type="match status" value="1"/>
</dbReference>
<evidence type="ECO:0000256" key="8">
    <source>
        <dbReference type="ARBA" id="ARBA00023136"/>
    </source>
</evidence>
<dbReference type="SUPFAM" id="SSF48403">
    <property type="entry name" value="Ankyrin repeat"/>
    <property type="match status" value="1"/>
</dbReference>
<keyword evidence="10" id="KW-0479">Metal-binding</keyword>
<dbReference type="InterPro" id="IPR036291">
    <property type="entry name" value="NAD(P)-bd_dom_sf"/>
</dbReference>
<feature type="transmembrane region" description="Helical" evidence="13">
    <location>
        <begin position="1467"/>
        <end position="1485"/>
    </location>
</feature>
<keyword evidence="8 13" id="KW-0472">Membrane</keyword>
<dbReference type="GO" id="GO:0008270">
    <property type="term" value="F:zinc ion binding"/>
    <property type="evidence" value="ECO:0007669"/>
    <property type="project" value="UniProtKB-KW"/>
</dbReference>
<dbReference type="PANTHER" id="PTHR20772">
    <property type="entry name" value="PROTEIN FMP42"/>
    <property type="match status" value="1"/>
</dbReference>
<name>A0A813JG32_POLGL</name>
<feature type="transmembrane region" description="Helical" evidence="13">
    <location>
        <begin position="1226"/>
        <end position="1247"/>
    </location>
</feature>
<evidence type="ECO:0000256" key="12">
    <source>
        <dbReference type="SAM" id="MobiDB-lite"/>
    </source>
</evidence>
<reference evidence="15" key="1">
    <citation type="submission" date="2021-02" db="EMBL/GenBank/DDBJ databases">
        <authorList>
            <person name="Dougan E. K."/>
            <person name="Rhodes N."/>
            <person name="Thang M."/>
            <person name="Chan C."/>
        </authorList>
    </citation>
    <scope>NUCLEOTIDE SEQUENCE</scope>
</reference>
<comment type="similarity">
    <text evidence="2">Belongs to the SLC43A transporter (TC 2.A.1.44) family.</text>
</comment>
<feature type="domain" description="B box-type" evidence="14">
    <location>
        <begin position="1101"/>
        <end position="1143"/>
    </location>
</feature>
<dbReference type="PROSITE" id="PS50088">
    <property type="entry name" value="ANK_REPEAT"/>
    <property type="match status" value="1"/>
</dbReference>
<evidence type="ECO:0000256" key="3">
    <source>
        <dbReference type="ARBA" id="ARBA00022448"/>
    </source>
</evidence>
<dbReference type="PROSITE" id="PS50119">
    <property type="entry name" value="ZF_BBOX"/>
    <property type="match status" value="1"/>
</dbReference>
<keyword evidence="7 13" id="KW-1133">Transmembrane helix</keyword>
<feature type="transmembrane region" description="Helical" evidence="13">
    <location>
        <begin position="1285"/>
        <end position="1311"/>
    </location>
</feature>
<keyword evidence="10" id="KW-0863">Zinc-finger</keyword>
<evidence type="ECO:0000256" key="6">
    <source>
        <dbReference type="ARBA" id="ARBA00022970"/>
    </source>
</evidence>
<evidence type="ECO:0000256" key="10">
    <source>
        <dbReference type="PROSITE-ProRule" id="PRU00024"/>
    </source>
</evidence>
<dbReference type="InterPro" id="IPR011992">
    <property type="entry name" value="EF-hand-dom_pair"/>
</dbReference>
<dbReference type="InterPro" id="IPR002110">
    <property type="entry name" value="Ankyrin_rpt"/>
</dbReference>
<comment type="subcellular location">
    <subcellularLocation>
        <location evidence="1">Membrane</location>
        <topology evidence="1">Multi-pass membrane protein</topology>
    </subcellularLocation>
</comment>
<feature type="compositionally biased region" description="Low complexity" evidence="12">
    <location>
        <begin position="1686"/>
        <end position="1699"/>
    </location>
</feature>
<evidence type="ECO:0000256" key="5">
    <source>
        <dbReference type="ARBA" id="ARBA00022837"/>
    </source>
</evidence>
<feature type="transmembrane region" description="Helical" evidence="13">
    <location>
        <begin position="1253"/>
        <end position="1273"/>
    </location>
</feature>
<evidence type="ECO:0000256" key="4">
    <source>
        <dbReference type="ARBA" id="ARBA00022692"/>
    </source>
</evidence>
<dbReference type="InterPro" id="IPR000315">
    <property type="entry name" value="Znf_B-box"/>
</dbReference>
<dbReference type="PANTHER" id="PTHR20772:SF2">
    <property type="entry name" value="PROTEIN FMP42"/>
    <property type="match status" value="1"/>
</dbReference>
<protein>
    <recommendedName>
        <fullName evidence="14">B box-type domain-containing protein</fullName>
    </recommendedName>
</protein>
<feature type="coiled-coil region" evidence="11">
    <location>
        <begin position="1922"/>
        <end position="1985"/>
    </location>
</feature>
<keyword evidence="11" id="KW-0175">Coiled coil</keyword>
<dbReference type="InterPro" id="IPR018247">
    <property type="entry name" value="EF_Hand_1_Ca_BS"/>
</dbReference>
<gene>
    <name evidence="15" type="ORF">PGLA2088_LOCUS22211</name>
</gene>
<dbReference type="SUPFAM" id="SSF51735">
    <property type="entry name" value="NAD(P)-binding Rossmann-fold domains"/>
    <property type="match status" value="1"/>
</dbReference>
<feature type="compositionally biased region" description="Low complexity" evidence="12">
    <location>
        <begin position="200"/>
        <end position="228"/>
    </location>
</feature>
<evidence type="ECO:0000259" key="14">
    <source>
        <dbReference type="PROSITE" id="PS50119"/>
    </source>
</evidence>
<dbReference type="PROSITE" id="PS00018">
    <property type="entry name" value="EF_HAND_1"/>
    <property type="match status" value="1"/>
</dbReference>
<keyword evidence="3" id="KW-0813">Transport</keyword>
<evidence type="ECO:0000256" key="1">
    <source>
        <dbReference type="ARBA" id="ARBA00004141"/>
    </source>
</evidence>
<keyword evidence="6" id="KW-0029">Amino-acid transport</keyword>
<evidence type="ECO:0000313" key="16">
    <source>
        <dbReference type="Proteomes" id="UP000626109"/>
    </source>
</evidence>
<feature type="transmembrane region" description="Helical" evidence="13">
    <location>
        <begin position="1349"/>
        <end position="1368"/>
    </location>
</feature>
<dbReference type="Gene3D" id="1.10.238.10">
    <property type="entry name" value="EF-hand"/>
    <property type="match status" value="1"/>
</dbReference>
<dbReference type="GO" id="GO:0016020">
    <property type="term" value="C:membrane"/>
    <property type="evidence" value="ECO:0007669"/>
    <property type="project" value="UniProtKB-SubCell"/>
</dbReference>
<evidence type="ECO:0000256" key="11">
    <source>
        <dbReference type="SAM" id="Coils"/>
    </source>
</evidence>
<dbReference type="Gene3D" id="3.40.50.11460">
    <property type="match status" value="1"/>
</dbReference>
<keyword evidence="10" id="KW-0862">Zinc</keyword>
<dbReference type="InterPro" id="IPR036770">
    <property type="entry name" value="Ankyrin_rpt-contain_sf"/>
</dbReference>
<dbReference type="InterPro" id="IPR036259">
    <property type="entry name" value="MFS_trans_sf"/>
</dbReference>
<feature type="repeat" description="ANK" evidence="9">
    <location>
        <begin position="2007"/>
        <end position="2039"/>
    </location>
</feature>
<keyword evidence="4 13" id="KW-0812">Transmembrane</keyword>
<feature type="region of interest" description="Disordered" evidence="12">
    <location>
        <begin position="1630"/>
        <end position="1706"/>
    </location>
</feature>
<accession>A0A813JG32</accession>
<evidence type="ECO:0000256" key="2">
    <source>
        <dbReference type="ARBA" id="ARBA00006595"/>
    </source>
</evidence>
<dbReference type="CDD" id="cd19757">
    <property type="entry name" value="Bbox1"/>
    <property type="match status" value="1"/>
</dbReference>
<dbReference type="SUPFAM" id="SSF103473">
    <property type="entry name" value="MFS general substrate transporter"/>
    <property type="match status" value="1"/>
</dbReference>
<proteinExistence type="inferred from homology"/>
<dbReference type="SUPFAM" id="SSF48452">
    <property type="entry name" value="TPR-like"/>
    <property type="match status" value="2"/>
</dbReference>
<dbReference type="SUPFAM" id="SSF47473">
    <property type="entry name" value="EF-hand"/>
    <property type="match status" value="1"/>
</dbReference>
<keyword evidence="9" id="KW-0040">ANK repeat</keyword>
<dbReference type="Proteomes" id="UP000626109">
    <property type="component" value="Unassembled WGS sequence"/>
</dbReference>
<sequence length="2082" mass="223133">MGSPSSWSLFSDKVHRLCGNGRAEEALSLTEATLASLQLHPSTATSGGSSSSSSSGAPKCVEESLLLSLVSDCRLAAGLPSLESANEALLKAKDAVAASAGGDKGAIRALAAANLAISWSLLAEDQAASLAAAKEASRLFREAGDKGGQSAALVAVAGAETAPERARQAARSALALAQEAGDKRREAGALSALLREAQREASQAAEATTTTRTTTTIPATTTAAATTTTATHAALTLARELSARKAEAAVLKTVASKELLPETLQDLLQAPLGTGAIRGGGSSGEAVKNRRSYVEALTSQTAVSFVPKETLGLAQEGLELFRGLGDQRGQADMLLVMAASFTEQSSFEPAVRSAREALAISKQLVDRARVLASLNVVINIFAQQSPMEPQAMLETAQEGVLFFKGLEQEDRKGLALALQLLAAVRYAVSSGSDRPREAEQASADAARAFRELGDPEGEASVWKSVVYAHLANDQPAAALMAAEEALAIYQAAGDRTQQVHILDAMASLLILRENTKKALKVGQDALSLARDIGDHRLQLAVMGTIVEANLVREDHQAAIVMSKEVVALKGELGDIQGQASALSMLFKVYLVQGSDNEAFGAGHEAMAALQKCDHRGELAMAEFLAHVLLQKRSPEAVHVARRALSLARELSLRFSEGNALFLIGKCDLRSQEGLRSVLEAGKIFKELGLKKAEATSLHAAANSWLVQRRPSPTDALREAQEGLAVYRETADRRGEAIMLHTMANCHLALRETERGVSVAYEALHLFEQLGDDYGVRLATKLLLGSGQSEEDLREATRIKASFDGLETKASAATGAMRRRDEEAQAQTLQDEQVLWEYAWVPQETQDFGKLYGEKRPGGAFRRIFVASELRDPGLLRQLGTCWAGSSSSPAKSPACFGNLINGRLLAAGSIQSAMEASRCASAVYDVSMLNHLTPLEVMDVALRLVQALQTIEEPKVALDIITASTQHMAYTHGLRDPFHATLWGFARTARIENPQHEFRCLDVDAGCRWEDMAFITRYLMGAQSTRLRAAACANTLMCHLMADLTPSLILARAVGCAPCMPGGKRKKKTKRPVAQTIGVSDVTVEVGQYNQFSTTACSGPVCAVCGDVAATRECQQCSSLMCEGCDQMVHSRGVMKSHDVADFHPPKADGASAAPSEASKKLSHSEEGLGAREWGTVVVALVANALFSGIIFGWAPLQVLLEEDEVYRHSCPEAESLCPQRSSRLILLYTLGSTSAVLSGAPCGFLVDRWGPVWCSALSGLLVTSGLVLLGTAESHAEGQGLDAFAAGMILLGGGGSLVMTNSMPLAFIVLPKHIPLVMTLCNCLFDASAVMFLLLYRVYAAGVERRTMFVAYALLCAVVHIALSLAWCGPPAARLREAKAAEPPLHGLPLKRQLCSFEFAFAVIFLSLQQFRSNTYLGTNKEVLEKLGDASTGYFYTQAFSASLPSSLVCVPLISRCLRDRGFADTFLLTSILGILWNGVALVQSLPAQLVSFAAFTNFRAFLYSAYFTFVAHSFGSRTSASVSGAELHDLAVHGTVAAGRRAVQPLLGVAATEPAAPGLIRAVKAETAAAAFVRLPTVKLNRTSFKEVHFVYDEVRASLRTWHEDDLCKPARYAGKCPAAIFRAGYDDQRSSRGHNPRSFGAPPQTPSRGAMPLPEAWGTPRSGTPRSATLRAATPRGAAHVQRLTTPRAATPLATAKRVSQRAGTPLELVRRGDTPRIAPSATHENATATSKEVYRVPTIEEINKQFELEKRNKMGDGGTVDEAAAEAALGRRSKLVREQLRDLERVYDPAQETGWEKKYKFFSENKMKATYRTYARARHDPFNKDPSWGKSVLADVSRSVEKKGLTPEGLFYGIDIDGDNTLSRPEIKRALTSVIPTLGDYELTAIFDVIDADCSGEADLSDQVLAVDLKDLASGPEAERLEQEKEASEALRQAERQAAARQAAKRLERPLRLSCIAEAAAAEDEQERRQLEQECLEREHAVATFLKLHGFTDVNSCKRIDSCSTFPLHKAAEAGDDKMVSLLCRAGAKPTQKNSCGKTPAQVAQTGNKSGSHFKVLTMLATPDDAAPYAGQQSAGGA</sequence>
<dbReference type="GO" id="GO:0006865">
    <property type="term" value="P:amino acid transport"/>
    <property type="evidence" value="ECO:0007669"/>
    <property type="project" value="UniProtKB-KW"/>
</dbReference>
<dbReference type="CDD" id="cd06174">
    <property type="entry name" value="MFS"/>
    <property type="match status" value="1"/>
</dbReference>
<comment type="caution">
    <text evidence="15">The sequence shown here is derived from an EMBL/GenBank/DDBJ whole genome shotgun (WGS) entry which is preliminary data.</text>
</comment>
<evidence type="ECO:0000313" key="15">
    <source>
        <dbReference type="EMBL" id="CAE8680976.1"/>
    </source>
</evidence>
<feature type="transmembrane region" description="Helical" evidence="13">
    <location>
        <begin position="1317"/>
        <end position="1337"/>
    </location>
</feature>
<dbReference type="EMBL" id="CAJNNW010025914">
    <property type="protein sequence ID" value="CAE8680976.1"/>
    <property type="molecule type" value="Genomic_DNA"/>
</dbReference>
<keyword evidence="5" id="KW-0106">Calcium</keyword>
<evidence type="ECO:0000256" key="9">
    <source>
        <dbReference type="PROSITE-ProRule" id="PRU00023"/>
    </source>
</evidence>
<dbReference type="Gene3D" id="1.25.40.10">
    <property type="entry name" value="Tetratricopeptide repeat domain"/>
    <property type="match status" value="2"/>
</dbReference>